<comment type="caution">
    <text evidence="1">The sequence shown here is derived from an EMBL/GenBank/DDBJ whole genome shotgun (WGS) entry which is preliminary data.</text>
</comment>
<evidence type="ECO:0000313" key="2">
    <source>
        <dbReference type="Proteomes" id="UP000299102"/>
    </source>
</evidence>
<protein>
    <submittedName>
        <fullName evidence="1">Uncharacterized protein</fullName>
    </submittedName>
</protein>
<organism evidence="1 2">
    <name type="scientific">Eumeta variegata</name>
    <name type="common">Bagworm moth</name>
    <name type="synonym">Eumeta japonica</name>
    <dbReference type="NCBI Taxonomy" id="151549"/>
    <lineage>
        <taxon>Eukaryota</taxon>
        <taxon>Metazoa</taxon>
        <taxon>Ecdysozoa</taxon>
        <taxon>Arthropoda</taxon>
        <taxon>Hexapoda</taxon>
        <taxon>Insecta</taxon>
        <taxon>Pterygota</taxon>
        <taxon>Neoptera</taxon>
        <taxon>Endopterygota</taxon>
        <taxon>Lepidoptera</taxon>
        <taxon>Glossata</taxon>
        <taxon>Ditrysia</taxon>
        <taxon>Tineoidea</taxon>
        <taxon>Psychidae</taxon>
        <taxon>Oiketicinae</taxon>
        <taxon>Eumeta</taxon>
    </lineage>
</organism>
<proteinExistence type="predicted"/>
<reference evidence="1 2" key="1">
    <citation type="journal article" date="2019" name="Commun. Biol.">
        <title>The bagworm genome reveals a unique fibroin gene that provides high tensile strength.</title>
        <authorList>
            <person name="Kono N."/>
            <person name="Nakamura H."/>
            <person name="Ohtoshi R."/>
            <person name="Tomita M."/>
            <person name="Numata K."/>
            <person name="Arakawa K."/>
        </authorList>
    </citation>
    <scope>NUCLEOTIDE SEQUENCE [LARGE SCALE GENOMIC DNA]</scope>
</reference>
<dbReference type="EMBL" id="BGZK01000480">
    <property type="protein sequence ID" value="GBP46252.1"/>
    <property type="molecule type" value="Genomic_DNA"/>
</dbReference>
<accession>A0A4C1W6S8</accession>
<keyword evidence="2" id="KW-1185">Reference proteome</keyword>
<sequence length="132" mass="14790">MGKPHRPWNRYLLAPEGSIYYLLSSEKEDKRQRVLLFLTLFFTLTPSHNADKASPAGVDLLLSLGPSGGRDKRDTVSISTNVNATRCPMRILVRAAHHSDGWKSFLSRGQEGALVVESPVDSSDSRKRNFRH</sequence>
<dbReference type="Proteomes" id="UP000299102">
    <property type="component" value="Unassembled WGS sequence"/>
</dbReference>
<dbReference type="AlphaFoldDB" id="A0A4C1W6S8"/>
<name>A0A4C1W6S8_EUMVA</name>
<evidence type="ECO:0000313" key="1">
    <source>
        <dbReference type="EMBL" id="GBP46252.1"/>
    </source>
</evidence>
<gene>
    <name evidence="1" type="ORF">EVAR_30381_1</name>
</gene>